<comment type="subcellular location">
    <subcellularLocation>
        <location evidence="1">Endoplasmic reticulum membrane</location>
        <topology evidence="1">Peripheral membrane protein</topology>
        <orientation evidence="1">Cytoplasmic side</orientation>
    </subcellularLocation>
</comment>
<sequence>MDSNGDGQTYTFANGGAASWNPAFRPNSNRSPLPGMNGEILGIKSQTAPTSSNTIGTAEEYTRSKEDVHYPQPVVEQHAIAETADVDFFDRNDSTAETTSTIPSITQESTTKDEDASDLNIEGDGDGDRGVSANHTLSEDRGAPAVSSDTPAEPWPESVGQEPLEDIASRYTEDSDVPQPKPTAPYEPQGQSTFLADAVAEDPQMPLVAADAEESTIDWGNATDNFLGDEPAGLSSGVDAAEDPQMPLVAADVEESTIDWGNTTDDFLGDEPAGLSSGVDAAVVDHAISSDDAHAGIHSSELEPQINTSSAVGEQLPLEQNMASDSHEQTTDFFGTLADEKLEGKTQPEDDFFGQDQTKSTGADDFFSSDITQDSGADFFAQPKMDTGILKETSEPQPQKPEDETKALWDETLGNDDFLEENGESGFFLDEDDEGFLEDVTEGSALPADATQPITSQPATPFTDGLGITGNRYAPQDAQQQPPQQPQAPNNLYTPQAPNFTDLSSKAPASQPSIAQSQTAPQPSYGAVYGQTYQPPPALPSQPAAAVSFVDKSRGGYASPFDLPEDIPVRRRRPMASPAPPAGVHPTAPPPRTSSIGTSSMPAPPAMDQPSNLPPPGFPTPPSSSSAQFPPRTSTTQDRPASSASAGKTSFFEDLPVVSRPRYSPRPPQSSSPYQMQPGNAAQGSLPTAPPQNMPPTAPPQNMVQPMAPPPPPSSTMDFTAQLQRPEMASPYADLDSSQPRAPPHVPQTTRYSPTSTAPAPKRYSPTPPVPALQPGGLAPASAPPVPQTAQNRYVSAPRSVTQFAPRTSSPLAHHSAAPEVQTQHTQEPLRPLPANHTASFPVRSDAPVTQAPPFAPPRRSLTQSPGSTMKGPKPAPVTTERPASALEPLSPTFAEKPPSMHLGRRRGFTLHEDFIEPQDDRVADPLQRWKGYPVFAWGMGGTCVSSFPVQIPRYGAGHATPMIKCALGEVKTKHVEDVLPLPDRLAKFPGPLKKNKKKEVLAWLKAGTDAMDNEMRSMGVEMQLGADGITKMNEKILLWRLLGLLVEHDGVLEGTPAVEQATRKLFTTENVSTADVATPYGMRPESSEAPRSGPVLAESADSKALSTLRKFLATGERDKAVWYAVDQRLWGHAMIISSALSRDLWKQVVQEFVRKEVQKAGPGNEALGALYETFAGNWDESVDELVPMSARAGFQMVSKSESTGATRNRLAGLDKWQETLLLILNNRTQGDPQALLGLGKLLIGYGRVEAAHICFLFAKSLTYIGGSDDPRAQLTLVGSDAHVHEASFGHDLESIMLTEVYEFSLSLTPQAQTLPHLQAYKLHHALVLAESGHRNEAQQYCDAITAIISSKTKPSPYYHHTLISVLDDLSKRLSEAPKEASSSWISRPNMDKVSGSLWEKVANFVAGDENDGASTGSGGKNEVGPFARIAGDTPAVSRSASHTDLYGAAYGNNGAPLQPSTSFNAKYAPGNATARSSMESAKGQYRPHSAAPFQAARTSAESPPGPYMPRAGSESPTMHHHLPGQSQQTSSYAPVSAPSQTNGTSYRPQSSGYRPQSSGYTPQTYAPSPPVETSVAEDLSVQPPTLQQARSFESHAYVPSVVLEEPTTAASFEGPPSRVELSGPPTLDLQEDVEGPAETFGGGYEPPSYEPPTSSYEPPTYQPYEPEPETQKEEVEEKAKPKKKGVMYADEEDDDDLARRAAELKNQQRSQADDQADEAFRKAAEADAKKAAGKQKSGWSLWPFKKDPNRADLGEKLSLVWDPELKRYVDKSNPSATPAPATSSTPPPPRGLAPPSRAASGSSLAPPPSGTPPPGGAPGMARSVSSGAPPTSHPSTLPGPPVSASGPPSRTGTPAGGPPGGKLLGGPPSRPPTRLSEASSIDDLLGAAGARKGGTVRGKKRGGRYVDVMGANTK</sequence>
<feature type="compositionally biased region" description="Polar residues" evidence="11">
    <location>
        <begin position="1825"/>
        <end position="1836"/>
    </location>
</feature>
<feature type="region of interest" description="Disordered" evidence="11">
    <location>
        <begin position="438"/>
        <end position="885"/>
    </location>
</feature>
<keyword evidence="7 10" id="KW-0072">Autophagy</keyword>
<gene>
    <name evidence="14 16" type="ORF">P152DRAFT_516115</name>
</gene>
<dbReference type="Pfam" id="PF12931">
    <property type="entry name" value="TPR_Sec16"/>
    <property type="match status" value="1"/>
</dbReference>
<evidence type="ECO:0000256" key="3">
    <source>
        <dbReference type="ARBA" id="ARBA00022448"/>
    </source>
</evidence>
<keyword evidence="8 10" id="KW-0472">Membrane</keyword>
<dbReference type="GO" id="GO:0016192">
    <property type="term" value="P:vesicle-mediated transport"/>
    <property type="evidence" value="ECO:0007669"/>
    <property type="project" value="UniProtKB-KW"/>
</dbReference>
<dbReference type="GO" id="GO:0070971">
    <property type="term" value="C:endoplasmic reticulum exit site"/>
    <property type="evidence" value="ECO:0007669"/>
    <property type="project" value="TreeGrafter"/>
</dbReference>
<dbReference type="GO" id="GO:0015031">
    <property type="term" value="P:protein transport"/>
    <property type="evidence" value="ECO:0007669"/>
    <property type="project" value="UniProtKB-KW"/>
</dbReference>
<evidence type="ECO:0000256" key="9">
    <source>
        <dbReference type="ARBA" id="ARBA00024687"/>
    </source>
</evidence>
<dbReference type="GO" id="GO:0070973">
    <property type="term" value="P:protein localization to endoplasmic reticulum exit site"/>
    <property type="evidence" value="ECO:0007669"/>
    <property type="project" value="TreeGrafter"/>
</dbReference>
<feature type="compositionally biased region" description="Polar residues" evidence="11">
    <location>
        <begin position="44"/>
        <end position="55"/>
    </location>
</feature>
<dbReference type="PANTHER" id="PTHR13402">
    <property type="entry name" value="RGPR-RELATED"/>
    <property type="match status" value="1"/>
</dbReference>
<feature type="compositionally biased region" description="Low complexity" evidence="11">
    <location>
        <begin position="1843"/>
        <end position="1854"/>
    </location>
</feature>
<evidence type="ECO:0000259" key="13">
    <source>
        <dbReference type="Pfam" id="PF12932"/>
    </source>
</evidence>
<feature type="domain" description="Sec16 central conserved" evidence="13">
    <location>
        <begin position="934"/>
        <end position="1051"/>
    </location>
</feature>
<feature type="compositionally biased region" description="Polar residues" evidence="11">
    <location>
        <begin position="1"/>
        <end position="12"/>
    </location>
</feature>
<feature type="region of interest" description="Disordered" evidence="11">
    <location>
        <begin position="1"/>
        <end position="55"/>
    </location>
</feature>
<feature type="compositionally biased region" description="Pro residues" evidence="11">
    <location>
        <begin position="1806"/>
        <end position="1817"/>
    </location>
</feature>
<evidence type="ECO:0000256" key="8">
    <source>
        <dbReference type="ARBA" id="ARBA00023136"/>
    </source>
</evidence>
<organism evidence="14">
    <name type="scientific">Eremomyces bilateralis CBS 781.70</name>
    <dbReference type="NCBI Taxonomy" id="1392243"/>
    <lineage>
        <taxon>Eukaryota</taxon>
        <taxon>Fungi</taxon>
        <taxon>Dikarya</taxon>
        <taxon>Ascomycota</taxon>
        <taxon>Pezizomycotina</taxon>
        <taxon>Dothideomycetes</taxon>
        <taxon>Dothideomycetes incertae sedis</taxon>
        <taxon>Eremomycetales</taxon>
        <taxon>Eremomycetaceae</taxon>
        <taxon>Eremomyces</taxon>
    </lineage>
</organism>
<feature type="domain" description="Sec16 Sec23-binding" evidence="12">
    <location>
        <begin position="1109"/>
        <end position="1409"/>
    </location>
</feature>
<protein>
    <recommendedName>
        <fullName evidence="10">Protein transport protein sec16</fullName>
    </recommendedName>
</protein>
<feature type="compositionally biased region" description="Pro residues" evidence="11">
    <location>
        <begin position="688"/>
        <end position="699"/>
    </location>
</feature>
<name>A0A6G1FWX1_9PEZI</name>
<feature type="region of interest" description="Disordered" evidence="11">
    <location>
        <begin position="1770"/>
        <end position="1902"/>
    </location>
</feature>
<dbReference type="CDD" id="cd09233">
    <property type="entry name" value="ACE1-Sec16-like"/>
    <property type="match status" value="1"/>
</dbReference>
<feature type="compositionally biased region" description="Acidic residues" evidence="11">
    <location>
        <begin position="115"/>
        <end position="125"/>
    </location>
</feature>
<feature type="compositionally biased region" description="Pro residues" evidence="11">
    <location>
        <begin position="577"/>
        <end position="592"/>
    </location>
</feature>
<keyword evidence="5 10" id="KW-0931">ER-Golgi transport</keyword>
<evidence type="ECO:0000256" key="2">
    <source>
        <dbReference type="ARBA" id="ARBA00005927"/>
    </source>
</evidence>
<accession>A0A6G1FWX1</accession>
<feature type="region of interest" description="Disordered" evidence="11">
    <location>
        <begin position="220"/>
        <end position="240"/>
    </location>
</feature>
<feature type="region of interest" description="Disordered" evidence="11">
    <location>
        <begin position="1608"/>
        <end position="1751"/>
    </location>
</feature>
<feature type="compositionally biased region" description="Polar residues" evidence="11">
    <location>
        <begin position="677"/>
        <end position="686"/>
    </location>
</feature>
<dbReference type="GO" id="GO:0012507">
    <property type="term" value="C:ER to Golgi transport vesicle membrane"/>
    <property type="evidence" value="ECO:0007669"/>
    <property type="project" value="TreeGrafter"/>
</dbReference>
<feature type="compositionally biased region" description="Basic and acidic residues" evidence="11">
    <location>
        <begin position="1719"/>
        <end position="1731"/>
    </location>
</feature>
<evidence type="ECO:0000256" key="7">
    <source>
        <dbReference type="ARBA" id="ARBA00023006"/>
    </source>
</evidence>
<feature type="compositionally biased region" description="Polar residues" evidence="11">
    <location>
        <begin position="1525"/>
        <end position="1567"/>
    </location>
</feature>
<dbReference type="InterPro" id="IPR024340">
    <property type="entry name" value="Sec16_CCD"/>
</dbReference>
<dbReference type="FunFam" id="1.25.40.1030:FF:000008">
    <property type="entry name" value="Protein transport protein sec16"/>
    <property type="match status" value="1"/>
</dbReference>
<feature type="region of interest" description="Disordered" evidence="11">
    <location>
        <begin position="292"/>
        <end position="408"/>
    </location>
</feature>
<evidence type="ECO:0000256" key="11">
    <source>
        <dbReference type="SAM" id="MobiDB-lite"/>
    </source>
</evidence>
<feature type="compositionally biased region" description="Pro residues" evidence="11">
    <location>
        <begin position="602"/>
        <end position="622"/>
    </location>
</feature>
<dbReference type="EMBL" id="ML975167">
    <property type="protein sequence ID" value="KAF1810238.1"/>
    <property type="molecule type" value="Genomic_DNA"/>
</dbReference>
<dbReference type="GO" id="GO:0007030">
    <property type="term" value="P:Golgi organization"/>
    <property type="evidence" value="ECO:0007669"/>
    <property type="project" value="TreeGrafter"/>
</dbReference>
<dbReference type="InterPro" id="IPR024298">
    <property type="entry name" value="Sec16_Sec23-bd"/>
</dbReference>
<feature type="compositionally biased region" description="Basic and acidic residues" evidence="11">
    <location>
        <begin position="1670"/>
        <end position="1680"/>
    </location>
</feature>
<feature type="compositionally biased region" description="Basic and acidic residues" evidence="11">
    <location>
        <begin position="338"/>
        <end position="348"/>
    </location>
</feature>
<feature type="region of interest" description="Disordered" evidence="11">
    <location>
        <begin position="1078"/>
        <end position="1099"/>
    </location>
</feature>
<reference evidence="16" key="2">
    <citation type="submission" date="2020-04" db="EMBL/GenBank/DDBJ databases">
        <authorList>
            <consortium name="NCBI Genome Project"/>
        </authorList>
    </citation>
    <scope>NUCLEOTIDE SEQUENCE</scope>
    <source>
        <strain evidence="16">CBS 781.70</strain>
    </source>
</reference>
<comment type="function">
    <text evidence="9 10">Involved in the initiation of assembly of the COPII coat required for the formation of transport vesicles from the endoplasmic reticulum (ER) and the selection of cargo molecules. Also involved in autophagy.</text>
</comment>
<reference evidence="16" key="3">
    <citation type="submission" date="2025-04" db="UniProtKB">
        <authorList>
            <consortium name="RefSeq"/>
        </authorList>
    </citation>
    <scope>IDENTIFICATION</scope>
    <source>
        <strain evidence="16">CBS 781.70</strain>
    </source>
</reference>
<dbReference type="PANTHER" id="PTHR13402:SF6">
    <property type="entry name" value="SECRETORY 16, ISOFORM I"/>
    <property type="match status" value="1"/>
</dbReference>
<proteinExistence type="inferred from homology"/>
<evidence type="ECO:0000313" key="16">
    <source>
        <dbReference type="RefSeq" id="XP_033531869.1"/>
    </source>
</evidence>
<keyword evidence="4 10" id="KW-0256">Endoplasmic reticulum</keyword>
<feature type="compositionally biased region" description="Low complexity" evidence="11">
    <location>
        <begin position="1646"/>
        <end position="1665"/>
    </location>
</feature>
<reference evidence="14 16" key="1">
    <citation type="submission" date="2020-01" db="EMBL/GenBank/DDBJ databases">
        <authorList>
            <consortium name="DOE Joint Genome Institute"/>
            <person name="Haridas S."/>
            <person name="Albert R."/>
            <person name="Binder M."/>
            <person name="Bloem J."/>
            <person name="Labutti K."/>
            <person name="Salamov A."/>
            <person name="Andreopoulos B."/>
            <person name="Baker S.E."/>
            <person name="Barry K."/>
            <person name="Bills G."/>
            <person name="Bluhm B.H."/>
            <person name="Cannon C."/>
            <person name="Castanera R."/>
            <person name="Culley D.E."/>
            <person name="Daum C."/>
            <person name="Ezra D."/>
            <person name="Gonzalez J.B."/>
            <person name="Henrissat B."/>
            <person name="Kuo A."/>
            <person name="Liang C."/>
            <person name="Lipzen A."/>
            <person name="Lutzoni F."/>
            <person name="Magnuson J."/>
            <person name="Mondo S."/>
            <person name="Nolan M."/>
            <person name="Ohm R."/>
            <person name="Pangilinan J."/>
            <person name="Park H.-J."/>
            <person name="Ramirez L."/>
            <person name="Alfaro M."/>
            <person name="Sun H."/>
            <person name="Tritt A."/>
            <person name="Yoshinaga Y."/>
            <person name="Zwiers L.-H."/>
            <person name="Turgeon B.G."/>
            <person name="Goodwin S.B."/>
            <person name="Spatafora J.W."/>
            <person name="Crous P.W."/>
            <person name="Grigoriev I.V."/>
        </authorList>
    </citation>
    <scope>NUCLEOTIDE SEQUENCE</scope>
    <source>
        <strain evidence="14 16">CBS 781.70</strain>
    </source>
</reference>
<evidence type="ECO:0000256" key="4">
    <source>
        <dbReference type="ARBA" id="ARBA00022824"/>
    </source>
</evidence>
<evidence type="ECO:0000256" key="5">
    <source>
        <dbReference type="ARBA" id="ARBA00022892"/>
    </source>
</evidence>
<keyword evidence="6 10" id="KW-0653">Protein transport</keyword>
<feature type="compositionally biased region" description="Polar residues" evidence="11">
    <location>
        <begin position="788"/>
        <end position="811"/>
    </location>
</feature>
<feature type="compositionally biased region" description="Low complexity" evidence="11">
    <location>
        <begin position="1775"/>
        <end position="1785"/>
    </location>
</feature>
<feature type="compositionally biased region" description="Low complexity" evidence="11">
    <location>
        <begin position="1794"/>
        <end position="1805"/>
    </location>
</feature>
<dbReference type="OrthoDB" id="8918678at2759"/>
<evidence type="ECO:0000256" key="10">
    <source>
        <dbReference type="RuleBase" id="RU364101"/>
    </source>
</evidence>
<feature type="region of interest" description="Disordered" evidence="11">
    <location>
        <begin position="1475"/>
        <end position="1588"/>
    </location>
</feature>
<feature type="compositionally biased region" description="Gly residues" evidence="11">
    <location>
        <begin position="1855"/>
        <end position="1865"/>
    </location>
</feature>
<keyword evidence="3 10" id="KW-0813">Transport</keyword>
<evidence type="ECO:0000256" key="1">
    <source>
        <dbReference type="ARBA" id="ARBA00004397"/>
    </source>
</evidence>
<dbReference type="GeneID" id="54423498"/>
<feature type="compositionally biased region" description="Polar residues" evidence="11">
    <location>
        <begin position="747"/>
        <end position="758"/>
    </location>
</feature>
<dbReference type="RefSeq" id="XP_033531869.1">
    <property type="nucleotide sequence ID" value="XM_033682928.1"/>
</dbReference>
<dbReference type="Proteomes" id="UP000504638">
    <property type="component" value="Unplaced"/>
</dbReference>
<dbReference type="Gene3D" id="1.25.40.1030">
    <property type="match status" value="1"/>
</dbReference>
<dbReference type="Pfam" id="PF12932">
    <property type="entry name" value="Sec16"/>
    <property type="match status" value="1"/>
</dbReference>
<evidence type="ECO:0000259" key="12">
    <source>
        <dbReference type="Pfam" id="PF12931"/>
    </source>
</evidence>
<dbReference type="GO" id="GO:0006914">
    <property type="term" value="P:autophagy"/>
    <property type="evidence" value="ECO:0007669"/>
    <property type="project" value="UniProtKB-KW"/>
</dbReference>
<feature type="compositionally biased region" description="Polar residues" evidence="11">
    <location>
        <begin position="627"/>
        <end position="648"/>
    </location>
</feature>
<evidence type="ECO:0000313" key="15">
    <source>
        <dbReference type="Proteomes" id="UP000504638"/>
    </source>
</evidence>
<feature type="compositionally biased region" description="Polar residues" evidence="11">
    <location>
        <begin position="95"/>
        <end position="109"/>
    </location>
</feature>
<dbReference type="GO" id="GO:0005789">
    <property type="term" value="C:endoplasmic reticulum membrane"/>
    <property type="evidence" value="ECO:0007669"/>
    <property type="project" value="UniProtKB-SubCell"/>
</dbReference>
<evidence type="ECO:0000313" key="14">
    <source>
        <dbReference type="EMBL" id="KAF1810238.1"/>
    </source>
</evidence>
<keyword evidence="15" id="KW-1185">Reference proteome</keyword>
<feature type="region of interest" description="Disordered" evidence="11">
    <location>
        <begin position="81"/>
        <end position="194"/>
    </location>
</feature>
<feature type="compositionally biased region" description="Polar residues" evidence="11">
    <location>
        <begin position="490"/>
        <end position="522"/>
    </location>
</feature>
<evidence type="ECO:0000256" key="6">
    <source>
        <dbReference type="ARBA" id="ARBA00022927"/>
    </source>
</evidence>
<comment type="similarity">
    <text evidence="2 10">Belongs to the SEC16 family.</text>
</comment>